<comment type="pathway">
    <text evidence="2 7">Secondary metabolite metabolism; methylglyoxal degradation; (R)-lactate from methylglyoxal: step 2/2.</text>
</comment>
<dbReference type="InterPro" id="IPR001279">
    <property type="entry name" value="Metallo-B-lactamas"/>
</dbReference>
<sequence length="255" mass="27281">MPLELVTIPCLSDNYAFLIHDAETGETALVDVPEAGPIKAELARRGWVLSHVLLTHHHWDHVDGLADLLVDHPAQVIGAAADAHRLPPLDQAVAEGDSITIGGETAQIFDVSGHTVGHIAFYFPDSKLLFTADSLMALGCGRLFEGTPDQMFDSLSKLAALPGDTTVCSGHEYTLSNAKFALTVDPDNSALISRVQAVQTARDAGQPTVPTSLTEELATNPFLRGHTEGVQKAVNMVGADPAQVFAEVRKRKDNF</sequence>
<dbReference type="EMBL" id="FXTO01000020">
    <property type="protein sequence ID" value="SMO87672.1"/>
    <property type="molecule type" value="Genomic_DNA"/>
</dbReference>
<dbReference type="NCBIfam" id="TIGR03413">
    <property type="entry name" value="GSH_gloB"/>
    <property type="match status" value="1"/>
</dbReference>
<evidence type="ECO:0000313" key="9">
    <source>
        <dbReference type="EMBL" id="SMO87672.1"/>
    </source>
</evidence>
<feature type="binding site" evidence="7">
    <location>
        <position position="133"/>
    </location>
    <ligand>
        <name>Zn(2+)</name>
        <dbReference type="ChEBI" id="CHEBI:29105"/>
        <label>2</label>
    </ligand>
</feature>
<evidence type="ECO:0000313" key="10">
    <source>
        <dbReference type="Proteomes" id="UP000316030"/>
    </source>
</evidence>
<evidence type="ECO:0000259" key="8">
    <source>
        <dbReference type="SMART" id="SM00849"/>
    </source>
</evidence>
<dbReference type="Proteomes" id="UP000316030">
    <property type="component" value="Unassembled WGS sequence"/>
</dbReference>
<evidence type="ECO:0000256" key="7">
    <source>
        <dbReference type="HAMAP-Rule" id="MF_01374"/>
    </source>
</evidence>
<feature type="binding site" evidence="7">
    <location>
        <position position="61"/>
    </location>
    <ligand>
        <name>Zn(2+)</name>
        <dbReference type="ChEBI" id="CHEBI:29105"/>
        <label>2</label>
    </ligand>
</feature>
<feature type="domain" description="Metallo-beta-lactamase" evidence="8">
    <location>
        <begin position="13"/>
        <end position="171"/>
    </location>
</feature>
<organism evidence="9 10">
    <name type="scientific">Thalassovita litoralis</name>
    <dbReference type="NCBI Taxonomy" id="1010611"/>
    <lineage>
        <taxon>Bacteria</taxon>
        <taxon>Pseudomonadati</taxon>
        <taxon>Pseudomonadota</taxon>
        <taxon>Alphaproteobacteria</taxon>
        <taxon>Rhodobacterales</taxon>
        <taxon>Roseobacteraceae</taxon>
        <taxon>Thalassovita</taxon>
    </lineage>
</organism>
<feature type="binding site" evidence="7">
    <location>
        <position position="171"/>
    </location>
    <ligand>
        <name>Zn(2+)</name>
        <dbReference type="ChEBI" id="CHEBI:29105"/>
        <label>2</label>
    </ligand>
</feature>
<dbReference type="HAMAP" id="MF_01374">
    <property type="entry name" value="Glyoxalase_2"/>
    <property type="match status" value="1"/>
</dbReference>
<evidence type="ECO:0000256" key="1">
    <source>
        <dbReference type="ARBA" id="ARBA00001623"/>
    </source>
</evidence>
<name>A0A521EUS0_9RHOB</name>
<dbReference type="GO" id="GO:0019243">
    <property type="term" value="P:methylglyoxal catabolic process to D-lactate via S-lactoyl-glutathione"/>
    <property type="evidence" value="ECO:0007669"/>
    <property type="project" value="UniProtKB-UniRule"/>
</dbReference>
<evidence type="ECO:0000256" key="5">
    <source>
        <dbReference type="ARBA" id="ARBA00022801"/>
    </source>
</evidence>
<evidence type="ECO:0000256" key="4">
    <source>
        <dbReference type="ARBA" id="ARBA00022723"/>
    </source>
</evidence>
<gene>
    <name evidence="7" type="primary">gloB</name>
    <name evidence="9" type="ORF">SAMN06265173_12022</name>
</gene>
<dbReference type="Gene3D" id="3.60.15.10">
    <property type="entry name" value="Ribonuclease Z/Hydroxyacylglutathione hydrolase-like"/>
    <property type="match status" value="1"/>
</dbReference>
<feature type="binding site" evidence="7">
    <location>
        <position position="58"/>
    </location>
    <ligand>
        <name>Zn(2+)</name>
        <dbReference type="ChEBI" id="CHEBI:29105"/>
        <label>1</label>
    </ligand>
</feature>
<dbReference type="AlphaFoldDB" id="A0A521EUS0"/>
<evidence type="ECO:0000256" key="6">
    <source>
        <dbReference type="ARBA" id="ARBA00022833"/>
    </source>
</evidence>
<evidence type="ECO:0000256" key="3">
    <source>
        <dbReference type="ARBA" id="ARBA00006759"/>
    </source>
</evidence>
<dbReference type="PANTHER" id="PTHR43705">
    <property type="entry name" value="HYDROXYACYLGLUTATHIONE HYDROLASE"/>
    <property type="match status" value="1"/>
</dbReference>
<dbReference type="GO" id="GO:0004416">
    <property type="term" value="F:hydroxyacylglutathione hydrolase activity"/>
    <property type="evidence" value="ECO:0007669"/>
    <property type="project" value="UniProtKB-UniRule"/>
</dbReference>
<feature type="binding site" evidence="7">
    <location>
        <position position="133"/>
    </location>
    <ligand>
        <name>Zn(2+)</name>
        <dbReference type="ChEBI" id="CHEBI:29105"/>
        <label>1</label>
    </ligand>
</feature>
<dbReference type="EC" id="3.1.2.6" evidence="7"/>
<keyword evidence="5 7" id="KW-0378">Hydrolase</keyword>
<feature type="binding site" evidence="7">
    <location>
        <position position="114"/>
    </location>
    <ligand>
        <name>Zn(2+)</name>
        <dbReference type="ChEBI" id="CHEBI:29105"/>
        <label>1</label>
    </ligand>
</feature>
<dbReference type="PANTHER" id="PTHR43705:SF1">
    <property type="entry name" value="HYDROXYACYLGLUTATHIONE HYDROLASE GLOB"/>
    <property type="match status" value="1"/>
</dbReference>
<keyword evidence="4 7" id="KW-0479">Metal-binding</keyword>
<evidence type="ECO:0000256" key="2">
    <source>
        <dbReference type="ARBA" id="ARBA00004963"/>
    </source>
</evidence>
<dbReference type="OrthoDB" id="9802248at2"/>
<keyword evidence="6 7" id="KW-0862">Zinc</keyword>
<dbReference type="GO" id="GO:0046872">
    <property type="term" value="F:metal ion binding"/>
    <property type="evidence" value="ECO:0007669"/>
    <property type="project" value="UniProtKB-KW"/>
</dbReference>
<comment type="subunit">
    <text evidence="7">Monomer.</text>
</comment>
<dbReference type="InterPro" id="IPR050110">
    <property type="entry name" value="Glyoxalase_II_hydrolase"/>
</dbReference>
<dbReference type="Pfam" id="PF00753">
    <property type="entry name" value="Lactamase_B"/>
    <property type="match status" value="1"/>
</dbReference>
<dbReference type="CDD" id="cd07723">
    <property type="entry name" value="hydroxyacylglutathione_hydrolase_MBL-fold"/>
    <property type="match status" value="1"/>
</dbReference>
<dbReference type="SUPFAM" id="SSF56281">
    <property type="entry name" value="Metallo-hydrolase/oxidoreductase"/>
    <property type="match status" value="1"/>
</dbReference>
<comment type="function">
    <text evidence="7">Thiolesterase that catalyzes the hydrolysis of S-D-lactoyl-glutathione to form glutathione and D-lactic acid.</text>
</comment>
<accession>A0A521EUS0</accession>
<dbReference type="Pfam" id="PF16123">
    <property type="entry name" value="HAGH_C"/>
    <property type="match status" value="1"/>
</dbReference>
<comment type="similarity">
    <text evidence="3 7">Belongs to the metallo-beta-lactamase superfamily. Glyoxalase II family.</text>
</comment>
<dbReference type="RefSeq" id="WP_142494075.1">
    <property type="nucleotide sequence ID" value="NZ_FXTO01000020.1"/>
</dbReference>
<dbReference type="SMART" id="SM00849">
    <property type="entry name" value="Lactamase_B"/>
    <property type="match status" value="1"/>
</dbReference>
<dbReference type="InterPro" id="IPR032282">
    <property type="entry name" value="HAGH_C"/>
</dbReference>
<proteinExistence type="inferred from homology"/>
<feature type="binding site" evidence="7">
    <location>
        <position position="56"/>
    </location>
    <ligand>
        <name>Zn(2+)</name>
        <dbReference type="ChEBI" id="CHEBI:29105"/>
        <label>1</label>
    </ligand>
</feature>
<dbReference type="InterPro" id="IPR036866">
    <property type="entry name" value="RibonucZ/Hydroxyglut_hydro"/>
</dbReference>
<comment type="cofactor">
    <cofactor evidence="7">
        <name>Zn(2+)</name>
        <dbReference type="ChEBI" id="CHEBI:29105"/>
    </cofactor>
    <text evidence="7">Binds 2 Zn(2+) ions per subunit.</text>
</comment>
<feature type="binding site" evidence="7">
    <location>
        <position position="60"/>
    </location>
    <ligand>
        <name>Zn(2+)</name>
        <dbReference type="ChEBI" id="CHEBI:29105"/>
        <label>2</label>
    </ligand>
</feature>
<dbReference type="UniPathway" id="UPA00619">
    <property type="reaction ID" value="UER00676"/>
</dbReference>
<keyword evidence="10" id="KW-1185">Reference proteome</keyword>
<protein>
    <recommendedName>
        <fullName evidence="7">Hydroxyacylglutathione hydrolase</fullName>
        <ecNumber evidence="7">3.1.2.6</ecNumber>
    </recommendedName>
    <alternativeName>
        <fullName evidence="7">Glyoxalase II</fullName>
        <shortName evidence="7">Glx II</shortName>
    </alternativeName>
</protein>
<dbReference type="PIRSF" id="PIRSF005457">
    <property type="entry name" value="Glx"/>
    <property type="match status" value="1"/>
</dbReference>
<dbReference type="InterPro" id="IPR035680">
    <property type="entry name" value="Clx_II_MBL"/>
</dbReference>
<reference evidence="9 10" key="1">
    <citation type="submission" date="2017-05" db="EMBL/GenBank/DDBJ databases">
        <authorList>
            <person name="Varghese N."/>
            <person name="Submissions S."/>
        </authorList>
    </citation>
    <scope>NUCLEOTIDE SEQUENCE [LARGE SCALE GENOMIC DNA]</scope>
    <source>
        <strain evidence="9 10">DSM 29506</strain>
    </source>
</reference>
<dbReference type="InterPro" id="IPR017782">
    <property type="entry name" value="Hydroxyacylglutathione_Hdrlase"/>
</dbReference>
<comment type="catalytic activity">
    <reaction evidence="1 7">
        <text>an S-(2-hydroxyacyl)glutathione + H2O = a 2-hydroxy carboxylate + glutathione + H(+)</text>
        <dbReference type="Rhea" id="RHEA:21864"/>
        <dbReference type="ChEBI" id="CHEBI:15377"/>
        <dbReference type="ChEBI" id="CHEBI:15378"/>
        <dbReference type="ChEBI" id="CHEBI:57925"/>
        <dbReference type="ChEBI" id="CHEBI:58896"/>
        <dbReference type="ChEBI" id="CHEBI:71261"/>
        <dbReference type="EC" id="3.1.2.6"/>
    </reaction>
</comment>